<accession>A0ABM0M5J4</accession>
<reference evidence="16" key="1">
    <citation type="submission" date="2025-08" db="UniProtKB">
        <authorList>
            <consortium name="RefSeq"/>
        </authorList>
    </citation>
    <scope>IDENTIFICATION</scope>
    <source>
        <tissue evidence="16">Testes</tissue>
    </source>
</reference>
<evidence type="ECO:0000313" key="15">
    <source>
        <dbReference type="Proteomes" id="UP000694865"/>
    </source>
</evidence>
<name>A0ABM0M5J4_SACKO</name>
<dbReference type="GeneID" id="102803530"/>
<dbReference type="SUPFAM" id="SSF57850">
    <property type="entry name" value="RING/U-box"/>
    <property type="match status" value="1"/>
</dbReference>
<keyword evidence="9" id="KW-0862">Zinc</keyword>
<dbReference type="PANTHER" id="PTHR21330">
    <property type="entry name" value="E3 SUMO-PROTEIN LIGASE NSE2"/>
    <property type="match status" value="1"/>
</dbReference>
<keyword evidence="8" id="KW-0833">Ubl conjugation pathway</keyword>
<evidence type="ECO:0000256" key="7">
    <source>
        <dbReference type="ARBA" id="ARBA00022771"/>
    </source>
</evidence>
<evidence type="ECO:0000256" key="13">
    <source>
        <dbReference type="PROSITE-ProRule" id="PRU00452"/>
    </source>
</evidence>
<evidence type="ECO:0000256" key="10">
    <source>
        <dbReference type="ARBA" id="ARBA00023242"/>
    </source>
</evidence>
<evidence type="ECO:0000256" key="9">
    <source>
        <dbReference type="ARBA" id="ARBA00022833"/>
    </source>
</evidence>
<keyword evidence="15" id="KW-1185">Reference proteome</keyword>
<keyword evidence="7 13" id="KW-0863">Zinc-finger</keyword>
<evidence type="ECO:0000259" key="14">
    <source>
        <dbReference type="PROSITE" id="PS51044"/>
    </source>
</evidence>
<feature type="domain" description="SP-RING-type" evidence="14">
    <location>
        <begin position="148"/>
        <end position="232"/>
    </location>
</feature>
<keyword evidence="5" id="KW-0808">Transferase</keyword>
<comment type="pathway">
    <text evidence="2">Protein modification; protein sumoylation.</text>
</comment>
<keyword evidence="10" id="KW-0539">Nucleus</keyword>
<dbReference type="CDD" id="cd16651">
    <property type="entry name" value="SPL-RING_NSE2"/>
    <property type="match status" value="1"/>
</dbReference>
<evidence type="ECO:0000256" key="5">
    <source>
        <dbReference type="ARBA" id="ARBA00022679"/>
    </source>
</evidence>
<comment type="similarity">
    <text evidence="3">Belongs to the NSE2 family.</text>
</comment>
<sequence>MAGDYSAVNFNCVDNSVSQMMKMDKCIEAGMNACLDVALDLEENGGNAEDLTKLKQAMVDYVIMGKDLEQYTKAVENTKERIRLTAGATLNVDDLLDNEVSALQKNTTDEDIEQHPRIQEMNEKLWQIKHPGETMPTQMTSGAAAEDEDEDLLMSQAEIATKCPITQQEMVDPVRNKICKHSYERSAIVQHIAGGRGRRKCPFVGCGNTKPIVKNDLEDNVALKHTIERKNRQATHKK</sequence>
<evidence type="ECO:0000256" key="6">
    <source>
        <dbReference type="ARBA" id="ARBA00022723"/>
    </source>
</evidence>
<protein>
    <recommendedName>
        <fullName evidence="4">E3 SUMO-protein ligase NSE2</fullName>
    </recommendedName>
    <alternativeName>
        <fullName evidence="11">E3 SUMO-protein transferase NSE2</fullName>
    </alternativeName>
    <alternativeName>
        <fullName evidence="12">Non-structural maintenance of chromosomes element 2 homolog</fullName>
    </alternativeName>
</protein>
<evidence type="ECO:0000313" key="16">
    <source>
        <dbReference type="RefSeq" id="XP_006815285.1"/>
    </source>
</evidence>
<proteinExistence type="inferred from homology"/>
<gene>
    <name evidence="16" type="primary">LOC102803530</name>
</gene>
<evidence type="ECO:0000256" key="3">
    <source>
        <dbReference type="ARBA" id="ARBA00008212"/>
    </source>
</evidence>
<dbReference type="Proteomes" id="UP000694865">
    <property type="component" value="Unplaced"/>
</dbReference>
<evidence type="ECO:0000256" key="4">
    <source>
        <dbReference type="ARBA" id="ARBA00020923"/>
    </source>
</evidence>
<dbReference type="RefSeq" id="XP_006815285.1">
    <property type="nucleotide sequence ID" value="XM_006815222.1"/>
</dbReference>
<dbReference type="InterPro" id="IPR004181">
    <property type="entry name" value="Znf_MIZ"/>
</dbReference>
<evidence type="ECO:0000256" key="12">
    <source>
        <dbReference type="ARBA" id="ARBA00032533"/>
    </source>
</evidence>
<dbReference type="PANTHER" id="PTHR21330:SF1">
    <property type="entry name" value="E3 SUMO-PROTEIN LIGASE NSE2"/>
    <property type="match status" value="1"/>
</dbReference>
<evidence type="ECO:0000256" key="1">
    <source>
        <dbReference type="ARBA" id="ARBA00004123"/>
    </source>
</evidence>
<organism evidence="15 16">
    <name type="scientific">Saccoglossus kowalevskii</name>
    <name type="common">Acorn worm</name>
    <dbReference type="NCBI Taxonomy" id="10224"/>
    <lineage>
        <taxon>Eukaryota</taxon>
        <taxon>Metazoa</taxon>
        <taxon>Hemichordata</taxon>
        <taxon>Enteropneusta</taxon>
        <taxon>Harrimaniidae</taxon>
        <taxon>Saccoglossus</taxon>
    </lineage>
</organism>
<evidence type="ECO:0000256" key="2">
    <source>
        <dbReference type="ARBA" id="ARBA00004718"/>
    </source>
</evidence>
<dbReference type="InterPro" id="IPR013083">
    <property type="entry name" value="Znf_RING/FYVE/PHD"/>
</dbReference>
<dbReference type="SMART" id="SM00504">
    <property type="entry name" value="Ubox"/>
    <property type="match status" value="1"/>
</dbReference>
<evidence type="ECO:0000256" key="8">
    <source>
        <dbReference type="ARBA" id="ARBA00022786"/>
    </source>
</evidence>
<dbReference type="InterPro" id="IPR003613">
    <property type="entry name" value="Ubox_domain"/>
</dbReference>
<dbReference type="PROSITE" id="PS51044">
    <property type="entry name" value="ZF_SP_RING"/>
    <property type="match status" value="1"/>
</dbReference>
<comment type="subcellular location">
    <subcellularLocation>
        <location evidence="1">Nucleus</location>
    </subcellularLocation>
</comment>
<keyword evidence="6" id="KW-0479">Metal-binding</keyword>
<dbReference type="InterPro" id="IPR026846">
    <property type="entry name" value="Nse2(Mms21)"/>
</dbReference>
<dbReference type="Pfam" id="PF11789">
    <property type="entry name" value="zf-Nse"/>
    <property type="match status" value="1"/>
</dbReference>
<evidence type="ECO:0000256" key="11">
    <source>
        <dbReference type="ARBA" id="ARBA00031731"/>
    </source>
</evidence>
<dbReference type="Gene3D" id="3.30.40.10">
    <property type="entry name" value="Zinc/RING finger domain, C3HC4 (zinc finger)"/>
    <property type="match status" value="1"/>
</dbReference>